<dbReference type="EMBL" id="CP002057">
    <property type="protein sequence ID" value="ADI36887.1"/>
    <property type="molecule type" value="Genomic_DNA"/>
</dbReference>
<dbReference type="HOGENOM" id="CLU_079880_2_0_2"/>
<dbReference type="Gene3D" id="1.25.10.90">
    <property type="match status" value="1"/>
</dbReference>
<dbReference type="CDD" id="cd06561">
    <property type="entry name" value="AlkD_like"/>
    <property type="match status" value="1"/>
</dbReference>
<organism evidence="1 2">
    <name type="scientific">Methanococcus voltae (strain ATCC BAA-1334 / A3)</name>
    <dbReference type="NCBI Taxonomy" id="456320"/>
    <lineage>
        <taxon>Archaea</taxon>
        <taxon>Methanobacteriati</taxon>
        <taxon>Methanobacteriota</taxon>
        <taxon>Methanomada group</taxon>
        <taxon>Methanococci</taxon>
        <taxon>Methanococcales</taxon>
        <taxon>Methanococcaceae</taxon>
        <taxon>Methanococcus</taxon>
    </lineage>
</organism>
<dbReference type="PANTHER" id="PTHR34070">
    <property type="entry name" value="ARMADILLO-TYPE FOLD"/>
    <property type="match status" value="1"/>
</dbReference>
<keyword evidence="2" id="KW-1185">Reference proteome</keyword>
<dbReference type="eggNOG" id="arCOG05122">
    <property type="taxonomic scope" value="Archaea"/>
</dbReference>
<dbReference type="PANTHER" id="PTHR34070:SF1">
    <property type="entry name" value="DNA ALKYLATION REPAIR PROTEIN"/>
    <property type="match status" value="1"/>
</dbReference>
<dbReference type="OrthoDB" id="110299at2157"/>
<sequence>MKDKFINDLNAEMDNQIMSNCSNAYKTSVKNFFKEDIGESIGIRVPILRKISNEYYKKLETYLKEYYRENTNLNNEEVNKLIKNDLYDICKKLLDNPIFEYKNLGLIMLHKSKKYYEKEDFEFFKYIASNYITNWAYSDEFSIHAFYELTKKYPELLDDLFKFTDSKNRWEQRISATVLIPHIRKVDIRDRVFKTADILILVRDDMVEKGIGWLLKVTADKYQEEVYNYVLENKNNMTRTTLRYAIEKMPKDLKKEAMK</sequence>
<dbReference type="InterPro" id="IPR016024">
    <property type="entry name" value="ARM-type_fold"/>
</dbReference>
<dbReference type="AlphaFoldDB" id="D7DUS7"/>
<evidence type="ECO:0000313" key="1">
    <source>
        <dbReference type="EMBL" id="ADI36887.1"/>
    </source>
</evidence>
<dbReference type="KEGG" id="mvo:Mvol_1230"/>
<evidence type="ECO:0000313" key="2">
    <source>
        <dbReference type="Proteomes" id="UP000007722"/>
    </source>
</evidence>
<dbReference type="STRING" id="456320.Mvol_1230"/>
<name>D7DUS7_METV3</name>
<dbReference type="Pfam" id="PF08713">
    <property type="entry name" value="DNA_alkylation"/>
    <property type="match status" value="1"/>
</dbReference>
<accession>D7DUS7</accession>
<dbReference type="Proteomes" id="UP000007722">
    <property type="component" value="Chromosome"/>
</dbReference>
<protein>
    <submittedName>
        <fullName evidence="1">DNA alkylation repair enzyme</fullName>
    </submittedName>
</protein>
<dbReference type="SUPFAM" id="SSF48371">
    <property type="entry name" value="ARM repeat"/>
    <property type="match status" value="1"/>
</dbReference>
<proteinExistence type="predicted"/>
<gene>
    <name evidence="1" type="ordered locus">Mvol_1230</name>
</gene>
<reference evidence="1 2" key="1">
    <citation type="submission" date="2010-05" db="EMBL/GenBank/DDBJ databases">
        <title>Complete sequence of Methanococcus voltae A3.</title>
        <authorList>
            <consortium name="US DOE Joint Genome Institute"/>
            <person name="Lucas S."/>
            <person name="Copeland A."/>
            <person name="Lapidus A."/>
            <person name="Cheng J.-F."/>
            <person name="Bruce D."/>
            <person name="Goodwin L."/>
            <person name="Pitluck S."/>
            <person name="Lowry S."/>
            <person name="Clum A."/>
            <person name="Land M."/>
            <person name="Hauser L."/>
            <person name="Kyrpides N."/>
            <person name="Mikhailova N."/>
            <person name="Whitman W.B."/>
            <person name="Woyke T."/>
        </authorList>
    </citation>
    <scope>NUCLEOTIDE SEQUENCE [LARGE SCALE GENOMIC DNA]</scope>
    <source>
        <strain evidence="2">ATCC BAA-1334 / A3</strain>
    </source>
</reference>
<dbReference type="InterPro" id="IPR014825">
    <property type="entry name" value="DNA_alkylation"/>
</dbReference>
<dbReference type="InParanoid" id="D7DUS7"/>